<comment type="caution">
    <text evidence="1">The sequence shown here is derived from an EMBL/GenBank/DDBJ whole genome shotgun (WGS) entry which is preliminary data.</text>
</comment>
<keyword evidence="2" id="KW-1185">Reference proteome</keyword>
<evidence type="ECO:0000313" key="1">
    <source>
        <dbReference type="EMBL" id="KAI9631890.1"/>
    </source>
</evidence>
<accession>A0AA38LQH6</accession>
<dbReference type="GeneID" id="77730802"/>
<dbReference type="RefSeq" id="XP_052941667.1">
    <property type="nucleotide sequence ID" value="XM_053091597.1"/>
</dbReference>
<protein>
    <submittedName>
        <fullName evidence="1">Uncharacterized protein</fullName>
    </submittedName>
</protein>
<gene>
    <name evidence="1" type="ORF">MKK02DRAFT_41522</name>
</gene>
<proteinExistence type="predicted"/>
<evidence type="ECO:0000313" key="2">
    <source>
        <dbReference type="Proteomes" id="UP001164286"/>
    </source>
</evidence>
<sequence>MDMEDLAYGFAQRAEGEVSLFKKNLEEMMTRGGVRTTLPSLVGLCVSSVYSEDKNFWSEFAERDQLGTLTVKRRARPIRDMFDLYLAPSVMGSICSRSNCGPLGFAQLSYLSTSRDWIAEFHKGEDVRADCIRTAHFSPSVRALPIRFGSPARWVFDGPSTSDWGKILLGMIHQVNEIIEWRTKEKKDVAHLRIYCSTNRFTPKAFFDEVNTPNIRGREWAAIFSGYSRMDRTTHILSPADQRRLTQKLGAHLQAHLRAKSGLKDEVEWYPSFESPLFHSFCVPLLYTTITTDEFPKLLNYAHLASMRRRLALVKTLRIEYQDKVSEPTYLQTFIYGIYGKPYWTLFGRVESKVEKELYGTERCSAELRIIIESLTEMMHLGGIPKVMPNLERVAVSSVYGHETDAWTEFENLQDDTAVDTVAEAHEAR</sequence>
<reference evidence="1" key="1">
    <citation type="journal article" date="2022" name="G3 (Bethesda)">
        <title>High quality genome of the basidiomycete yeast Dioszegia hungarica PDD-24b-2 isolated from cloud water.</title>
        <authorList>
            <person name="Jarrige D."/>
            <person name="Haridas S."/>
            <person name="Bleykasten-Grosshans C."/>
            <person name="Joly M."/>
            <person name="Nadalig T."/>
            <person name="Sancelme M."/>
            <person name="Vuilleumier S."/>
            <person name="Grigoriev I.V."/>
            <person name="Amato P."/>
            <person name="Bringel F."/>
        </authorList>
    </citation>
    <scope>NUCLEOTIDE SEQUENCE</scope>
    <source>
        <strain evidence="1">PDD-24b-2</strain>
    </source>
</reference>
<organism evidence="1 2">
    <name type="scientific">Dioszegia hungarica</name>
    <dbReference type="NCBI Taxonomy" id="4972"/>
    <lineage>
        <taxon>Eukaryota</taxon>
        <taxon>Fungi</taxon>
        <taxon>Dikarya</taxon>
        <taxon>Basidiomycota</taxon>
        <taxon>Agaricomycotina</taxon>
        <taxon>Tremellomycetes</taxon>
        <taxon>Tremellales</taxon>
        <taxon>Bulleribasidiaceae</taxon>
        <taxon>Dioszegia</taxon>
    </lineage>
</organism>
<dbReference type="EMBL" id="JAKWFO010000016">
    <property type="protein sequence ID" value="KAI9631890.1"/>
    <property type="molecule type" value="Genomic_DNA"/>
</dbReference>
<name>A0AA38LQH6_9TREE</name>
<dbReference type="Proteomes" id="UP001164286">
    <property type="component" value="Unassembled WGS sequence"/>
</dbReference>
<dbReference type="AlphaFoldDB" id="A0AA38LQH6"/>